<dbReference type="GO" id="GO:0003676">
    <property type="term" value="F:nucleic acid binding"/>
    <property type="evidence" value="ECO:0007669"/>
    <property type="project" value="InterPro"/>
</dbReference>
<dbReference type="OrthoDB" id="3225557at2759"/>
<dbReference type="Pfam" id="PF13358">
    <property type="entry name" value="DDE_3"/>
    <property type="match status" value="1"/>
</dbReference>
<dbReference type="EMBL" id="JAACJM010000356">
    <property type="protein sequence ID" value="KAF5328881.1"/>
    <property type="molecule type" value="Genomic_DNA"/>
</dbReference>
<accession>A0A8H5BTD9</accession>
<sequence length="522" mass="58141">MKSERGDIKFQHDGAPSHTAKTMKKWFSDHGIPLFPHPPSSPDLNPIEHVWHKLKAGVRARPHHPSSANELIEAVKEVWGEIEIEDIDKYVGRMDDVVQAVLDAKGGHEILTGYNVVGHNARSTAVKAKSKDVTTVLDVQENTVDDPEPPEASDDEQIARVDDDDSAFEEEDDGEINDEELAQERIQVIGDAAGKKKPAKATIAVIGENSFDIVAPTPKRSASGASNTLTDSATGHAVIEDVEEASLNEQCPKPKTTQERQGKSSKKSAKSAHKEEAANYAEIAATDVTHMYYPESGQRYISLLKQPQNLCLVISETTNNAIGIMIFRDACPKSEDQQAGIVNNRVSTIRGHVKEAAEKIVPARYELLKLDETQRSKLVKDLLKACYIFPLTNPTDTMTWRSNQPYRHPAVLDVLKEALWTDSPHAASLGKKFVDMFSSTVDEDDAKEVPMAMIDLVRIAIFAALREYTTGTRVKQNFDLVLMRTEYEKHIQLMEQKIIKPDQSGRSKYHNMAAELYREVTR</sequence>
<gene>
    <name evidence="4" type="ORF">D9758_018394</name>
</gene>
<dbReference type="Pfam" id="PF20149">
    <property type="entry name" value="DUF6532"/>
    <property type="match status" value="1"/>
</dbReference>
<evidence type="ECO:0000313" key="5">
    <source>
        <dbReference type="Proteomes" id="UP000559256"/>
    </source>
</evidence>
<feature type="domain" description="Tc1-like transposase DDE" evidence="2">
    <location>
        <begin position="13"/>
        <end position="64"/>
    </location>
</feature>
<feature type="region of interest" description="Disordered" evidence="1">
    <location>
        <begin position="244"/>
        <end position="273"/>
    </location>
</feature>
<dbReference type="InterPro" id="IPR045341">
    <property type="entry name" value="DUF6532"/>
</dbReference>
<feature type="domain" description="DUF6532" evidence="3">
    <location>
        <begin position="328"/>
        <end position="496"/>
    </location>
</feature>
<evidence type="ECO:0000313" key="4">
    <source>
        <dbReference type="EMBL" id="KAF5328881.1"/>
    </source>
</evidence>
<proteinExistence type="predicted"/>
<evidence type="ECO:0000259" key="3">
    <source>
        <dbReference type="Pfam" id="PF20149"/>
    </source>
</evidence>
<comment type="caution">
    <text evidence="4">The sequence shown here is derived from an EMBL/GenBank/DDBJ whole genome shotgun (WGS) entry which is preliminary data.</text>
</comment>
<evidence type="ECO:0008006" key="6">
    <source>
        <dbReference type="Google" id="ProtNLM"/>
    </source>
</evidence>
<feature type="region of interest" description="Disordered" evidence="1">
    <location>
        <begin position="142"/>
        <end position="177"/>
    </location>
</feature>
<dbReference type="Gene3D" id="3.30.420.10">
    <property type="entry name" value="Ribonuclease H-like superfamily/Ribonuclease H"/>
    <property type="match status" value="1"/>
</dbReference>
<dbReference type="Proteomes" id="UP000559256">
    <property type="component" value="Unassembled WGS sequence"/>
</dbReference>
<organism evidence="4 5">
    <name type="scientific">Tetrapyrgos nigripes</name>
    <dbReference type="NCBI Taxonomy" id="182062"/>
    <lineage>
        <taxon>Eukaryota</taxon>
        <taxon>Fungi</taxon>
        <taxon>Dikarya</taxon>
        <taxon>Basidiomycota</taxon>
        <taxon>Agaricomycotina</taxon>
        <taxon>Agaricomycetes</taxon>
        <taxon>Agaricomycetidae</taxon>
        <taxon>Agaricales</taxon>
        <taxon>Marasmiineae</taxon>
        <taxon>Marasmiaceae</taxon>
        <taxon>Tetrapyrgos</taxon>
    </lineage>
</organism>
<evidence type="ECO:0000256" key="1">
    <source>
        <dbReference type="SAM" id="MobiDB-lite"/>
    </source>
</evidence>
<evidence type="ECO:0000259" key="2">
    <source>
        <dbReference type="Pfam" id="PF13358"/>
    </source>
</evidence>
<keyword evidence="5" id="KW-1185">Reference proteome</keyword>
<protein>
    <recommendedName>
        <fullName evidence="6">Tc1-like transposase DDE domain-containing protein</fullName>
    </recommendedName>
</protein>
<dbReference type="InterPro" id="IPR036397">
    <property type="entry name" value="RNaseH_sf"/>
</dbReference>
<reference evidence="4 5" key="1">
    <citation type="journal article" date="2020" name="ISME J.">
        <title>Uncovering the hidden diversity of litter-decomposition mechanisms in mushroom-forming fungi.</title>
        <authorList>
            <person name="Floudas D."/>
            <person name="Bentzer J."/>
            <person name="Ahren D."/>
            <person name="Johansson T."/>
            <person name="Persson P."/>
            <person name="Tunlid A."/>
        </authorList>
    </citation>
    <scope>NUCLEOTIDE SEQUENCE [LARGE SCALE GENOMIC DNA]</scope>
    <source>
        <strain evidence="4 5">CBS 291.85</strain>
    </source>
</reference>
<dbReference type="InterPro" id="IPR038717">
    <property type="entry name" value="Tc1-like_DDE_dom"/>
</dbReference>
<name>A0A8H5BTD9_9AGAR</name>
<dbReference type="AlphaFoldDB" id="A0A8H5BTD9"/>
<feature type="compositionally biased region" description="Acidic residues" evidence="1">
    <location>
        <begin position="143"/>
        <end position="177"/>
    </location>
</feature>